<evidence type="ECO:0000313" key="2">
    <source>
        <dbReference type="Proteomes" id="UP000015102"/>
    </source>
</evidence>
<name>T1GIJ6_MEGSC</name>
<dbReference type="HOGENOM" id="CLU_2760730_0_0_1"/>
<dbReference type="EMBL" id="CAQQ02002868">
    <property type="status" value="NOT_ANNOTATED_CDS"/>
    <property type="molecule type" value="Genomic_DNA"/>
</dbReference>
<accession>T1GIJ6</accession>
<sequence>MIRGFRQGDELTCTFFNILLEFITVSANINLIGTSVNVVEFFLRLQRAAESVGLQMFYCRFESLLFGLVA</sequence>
<evidence type="ECO:0000313" key="1">
    <source>
        <dbReference type="EnsemblMetazoa" id="MESCA003275-PA"/>
    </source>
</evidence>
<dbReference type="EMBL" id="CAQQ02002869">
    <property type="status" value="NOT_ANNOTATED_CDS"/>
    <property type="molecule type" value="Genomic_DNA"/>
</dbReference>
<dbReference type="Proteomes" id="UP000015102">
    <property type="component" value="Unassembled WGS sequence"/>
</dbReference>
<organism evidence="1 2">
    <name type="scientific">Megaselia scalaris</name>
    <name type="common">Humpbacked fly</name>
    <name type="synonym">Phora scalaris</name>
    <dbReference type="NCBI Taxonomy" id="36166"/>
    <lineage>
        <taxon>Eukaryota</taxon>
        <taxon>Metazoa</taxon>
        <taxon>Ecdysozoa</taxon>
        <taxon>Arthropoda</taxon>
        <taxon>Hexapoda</taxon>
        <taxon>Insecta</taxon>
        <taxon>Pterygota</taxon>
        <taxon>Neoptera</taxon>
        <taxon>Endopterygota</taxon>
        <taxon>Diptera</taxon>
        <taxon>Brachycera</taxon>
        <taxon>Muscomorpha</taxon>
        <taxon>Platypezoidea</taxon>
        <taxon>Phoridae</taxon>
        <taxon>Megaseliini</taxon>
        <taxon>Megaselia</taxon>
    </lineage>
</organism>
<dbReference type="AlphaFoldDB" id="T1GIJ6"/>
<reference evidence="1" key="2">
    <citation type="submission" date="2015-06" db="UniProtKB">
        <authorList>
            <consortium name="EnsemblMetazoa"/>
        </authorList>
    </citation>
    <scope>IDENTIFICATION</scope>
</reference>
<protein>
    <submittedName>
        <fullName evidence="1">Uncharacterized protein</fullName>
    </submittedName>
</protein>
<keyword evidence="2" id="KW-1185">Reference proteome</keyword>
<proteinExistence type="predicted"/>
<dbReference type="EnsemblMetazoa" id="MESCA003275-RA">
    <property type="protein sequence ID" value="MESCA003275-PA"/>
    <property type="gene ID" value="MESCA003275"/>
</dbReference>
<reference evidence="2" key="1">
    <citation type="submission" date="2013-02" db="EMBL/GenBank/DDBJ databases">
        <authorList>
            <person name="Hughes D."/>
        </authorList>
    </citation>
    <scope>NUCLEOTIDE SEQUENCE</scope>
    <source>
        <strain>Durham</strain>
        <strain evidence="2">NC isolate 2 -- Noor lab</strain>
    </source>
</reference>